<dbReference type="EMBL" id="CVRI01000041">
    <property type="protein sequence ID" value="CRK95277.1"/>
    <property type="molecule type" value="Genomic_DNA"/>
</dbReference>
<sequence>MFEGVLDVANAKELVSLNFIFNRRKAKPSFFSEIPIIFLFPFLFSKERKRRNRRQETKNQSTQPQSQTHLSQVKALRWKKNIPSMR</sequence>
<keyword evidence="2" id="KW-0472">Membrane</keyword>
<gene>
    <name evidence="3" type="ORF">CLUMA_CG008783</name>
</gene>
<protein>
    <submittedName>
        <fullName evidence="3">CLUMA_CG008783, isoform A</fullName>
    </submittedName>
</protein>
<proteinExistence type="predicted"/>
<accession>A0A1J1I4S0</accession>
<reference evidence="3 4" key="1">
    <citation type="submission" date="2015-04" db="EMBL/GenBank/DDBJ databases">
        <authorList>
            <person name="Syromyatnikov M.Y."/>
            <person name="Popov V.N."/>
        </authorList>
    </citation>
    <scope>NUCLEOTIDE SEQUENCE [LARGE SCALE GENOMIC DNA]</scope>
</reference>
<dbReference type="AlphaFoldDB" id="A0A1J1I4S0"/>
<keyword evidence="2" id="KW-0812">Transmembrane</keyword>
<evidence type="ECO:0000313" key="4">
    <source>
        <dbReference type="Proteomes" id="UP000183832"/>
    </source>
</evidence>
<evidence type="ECO:0000256" key="1">
    <source>
        <dbReference type="SAM" id="MobiDB-lite"/>
    </source>
</evidence>
<dbReference type="Proteomes" id="UP000183832">
    <property type="component" value="Unassembled WGS sequence"/>
</dbReference>
<evidence type="ECO:0000313" key="3">
    <source>
        <dbReference type="EMBL" id="CRK95277.1"/>
    </source>
</evidence>
<feature type="region of interest" description="Disordered" evidence="1">
    <location>
        <begin position="50"/>
        <end position="73"/>
    </location>
</feature>
<keyword evidence="4" id="KW-1185">Reference proteome</keyword>
<feature type="transmembrane region" description="Helical" evidence="2">
    <location>
        <begin position="26"/>
        <end position="44"/>
    </location>
</feature>
<organism evidence="3 4">
    <name type="scientific">Clunio marinus</name>
    <dbReference type="NCBI Taxonomy" id="568069"/>
    <lineage>
        <taxon>Eukaryota</taxon>
        <taxon>Metazoa</taxon>
        <taxon>Ecdysozoa</taxon>
        <taxon>Arthropoda</taxon>
        <taxon>Hexapoda</taxon>
        <taxon>Insecta</taxon>
        <taxon>Pterygota</taxon>
        <taxon>Neoptera</taxon>
        <taxon>Endopterygota</taxon>
        <taxon>Diptera</taxon>
        <taxon>Nematocera</taxon>
        <taxon>Chironomoidea</taxon>
        <taxon>Chironomidae</taxon>
        <taxon>Clunio</taxon>
    </lineage>
</organism>
<keyword evidence="2" id="KW-1133">Transmembrane helix</keyword>
<name>A0A1J1I4S0_9DIPT</name>
<feature type="compositionally biased region" description="Polar residues" evidence="1">
    <location>
        <begin position="58"/>
        <end position="71"/>
    </location>
</feature>
<evidence type="ECO:0000256" key="2">
    <source>
        <dbReference type="SAM" id="Phobius"/>
    </source>
</evidence>